<reference evidence="3 4" key="1">
    <citation type="journal article" date="2013" name="Genome Announc.">
        <title>Draft Genome Sequence of 'Candidatus Halobonum tyrrellensis' Strain G22, Isolated from the Hypersaline Waters of Lake Tyrrell, Australia.</title>
        <authorList>
            <person name="Ugalde J.A."/>
            <person name="Narasingarao P."/>
            <person name="Kuo S."/>
            <person name="Podell S."/>
            <person name="Allen E.E."/>
        </authorList>
    </citation>
    <scope>NUCLEOTIDE SEQUENCE [LARGE SCALE GENOMIC DNA]</scope>
    <source>
        <strain evidence="3 4">G22</strain>
    </source>
</reference>
<comment type="caution">
    <text evidence="3">The sequence shown here is derived from an EMBL/GenBank/DDBJ whole genome shotgun (WGS) entry which is preliminary data.</text>
</comment>
<accession>V4HMP2</accession>
<evidence type="ECO:0000313" key="3">
    <source>
        <dbReference type="EMBL" id="ESP89194.1"/>
    </source>
</evidence>
<feature type="region of interest" description="Disordered" evidence="1">
    <location>
        <begin position="1"/>
        <end position="34"/>
    </location>
</feature>
<dbReference type="PATRIC" id="fig|1324957.4.peg.1096"/>
<feature type="non-terminal residue" evidence="3">
    <location>
        <position position="1"/>
    </location>
</feature>
<feature type="compositionally biased region" description="Acidic residues" evidence="1">
    <location>
        <begin position="1"/>
        <end position="21"/>
    </location>
</feature>
<organism evidence="3 4">
    <name type="scientific">Candidatus Halobonum tyrrellensis G22</name>
    <dbReference type="NCBI Taxonomy" id="1324957"/>
    <lineage>
        <taxon>Archaea</taxon>
        <taxon>Methanobacteriati</taxon>
        <taxon>Methanobacteriota</taxon>
        <taxon>Stenosarchaea group</taxon>
        <taxon>Halobacteria</taxon>
        <taxon>Halobacteriales</taxon>
        <taxon>Haloferacaceae</taxon>
        <taxon>Candidatus Halobonum</taxon>
    </lineage>
</organism>
<dbReference type="EMBL" id="ASGZ01000016">
    <property type="protein sequence ID" value="ESP89194.1"/>
    <property type="molecule type" value="Genomic_DNA"/>
</dbReference>
<name>V4HMP2_9EURY</name>
<feature type="region of interest" description="Disordered" evidence="1">
    <location>
        <begin position="284"/>
        <end position="309"/>
    </location>
</feature>
<feature type="domain" description="DUF7282" evidence="2">
    <location>
        <begin position="25"/>
        <end position="149"/>
    </location>
</feature>
<evidence type="ECO:0000313" key="4">
    <source>
        <dbReference type="Proteomes" id="UP000017840"/>
    </source>
</evidence>
<keyword evidence="4" id="KW-1185">Reference proteome</keyword>
<gene>
    <name evidence="3" type="ORF">K933_05398</name>
</gene>
<dbReference type="Pfam" id="PF23951">
    <property type="entry name" value="DUF7282"/>
    <property type="match status" value="1"/>
</dbReference>
<proteinExistence type="predicted"/>
<sequence>TDDDTATAELTVEESEPEPEPEPTANVTFENQSSNGTTVVVDSVTMSEGGFVAIHDSSLLEGNALGSVVGVSAYLSAGTHENVEVTLYEGVAGANFSDDASLEANETLIAMPHLDSNDNSTYDFVATGGTADGPYTDESGAVVDSASVTVDTGEPAEPEATYYQVDFVAGEPLENLSADTLYANDEQDRLVRFAHGNTSEGITDRGRAWASEEVRSCVDSAGVIDREGETATITFTVNESCENVTMSLVSYSKPTAGFSPETADQQELFDATTETFEPGTHTITVSLPDSNETDDASALSAATRSALSA</sequence>
<feature type="compositionally biased region" description="Polar residues" evidence="1">
    <location>
        <begin position="25"/>
        <end position="34"/>
    </location>
</feature>
<protein>
    <recommendedName>
        <fullName evidence="2">DUF7282 domain-containing protein</fullName>
    </recommendedName>
</protein>
<dbReference type="InterPro" id="IPR055706">
    <property type="entry name" value="Slg1/2_DUF7282"/>
</dbReference>
<evidence type="ECO:0000259" key="2">
    <source>
        <dbReference type="Pfam" id="PF23951"/>
    </source>
</evidence>
<evidence type="ECO:0000256" key="1">
    <source>
        <dbReference type="SAM" id="MobiDB-lite"/>
    </source>
</evidence>
<dbReference type="eggNOG" id="arCOG07560">
    <property type="taxonomic scope" value="Archaea"/>
</dbReference>
<dbReference type="Proteomes" id="UP000017840">
    <property type="component" value="Unassembled WGS sequence"/>
</dbReference>
<feature type="compositionally biased region" description="Low complexity" evidence="1">
    <location>
        <begin position="296"/>
        <end position="309"/>
    </location>
</feature>
<dbReference type="AlphaFoldDB" id="V4HMP2"/>